<dbReference type="InterPro" id="IPR024445">
    <property type="entry name" value="Tnp_ISXO2-like"/>
</dbReference>
<reference evidence="2 3" key="2">
    <citation type="submission" date="2014-03" db="EMBL/GenBank/DDBJ databases">
        <title>The Genome Sequence of Anncaliia algerae insect isolate PRA339.</title>
        <authorList>
            <consortium name="The Broad Institute Genome Sequencing Platform"/>
            <consortium name="The Broad Institute Genome Sequencing Center for Infectious Disease"/>
            <person name="Cuomo C."/>
            <person name="Becnel J."/>
            <person name="Sanscrainte N."/>
            <person name="Walker B."/>
            <person name="Young S.K."/>
            <person name="Zeng Q."/>
            <person name="Gargeya S."/>
            <person name="Fitzgerald M."/>
            <person name="Haas B."/>
            <person name="Abouelleil A."/>
            <person name="Alvarado L."/>
            <person name="Arachchi H.M."/>
            <person name="Berlin A.M."/>
            <person name="Chapman S.B."/>
            <person name="Dewar J."/>
            <person name="Goldberg J."/>
            <person name="Griggs A."/>
            <person name="Gujja S."/>
            <person name="Hansen M."/>
            <person name="Howarth C."/>
            <person name="Imamovic A."/>
            <person name="Larimer J."/>
            <person name="McCowan C."/>
            <person name="Murphy C."/>
            <person name="Neiman D."/>
            <person name="Pearson M."/>
            <person name="Priest M."/>
            <person name="Roberts A."/>
            <person name="Saif S."/>
            <person name="Shea T."/>
            <person name="Sisk P."/>
            <person name="Sykes S."/>
            <person name="Wortman J."/>
            <person name="Nusbaum C."/>
            <person name="Birren B."/>
        </authorList>
    </citation>
    <scope>NUCLEOTIDE SEQUENCE [LARGE SCALE GENOMIC DNA]</scope>
    <source>
        <strain evidence="2 3">PRA339</strain>
    </source>
</reference>
<dbReference type="PANTHER" id="PTHR47163">
    <property type="entry name" value="DDE_TNP_IS1595 DOMAIN-CONTAINING PROTEIN"/>
    <property type="match status" value="1"/>
</dbReference>
<sequence>MVITHRDLVLRTQTQESTIAWLQEIRVIPSDKECISCNNYQMRLVPYKKTFRWKCTRCSKAVSIFEKTIFFNTKMKLPQLLDLIYFWSRDLTQTKVKHELELNSQKSICDWYKKLQKLSYVIMRDELNDKIGGPGHVVEIDESKFSKRKYQVGRIVMSPWVVGGIDINTKECFFVEVINRSADTLRRIILERIHPGTLIITDEWRGYWGLENMGYFHLTVNHSENFVCPNTGANTQLIENTWGWMKRRIRNRGLNKNGDLSLIFAEFLFKSKYKDNVFHKVLRSLENSLEKINF</sequence>
<organism evidence="2 3">
    <name type="scientific">Anncaliia algerae PRA339</name>
    <dbReference type="NCBI Taxonomy" id="1288291"/>
    <lineage>
        <taxon>Eukaryota</taxon>
        <taxon>Fungi</taxon>
        <taxon>Fungi incertae sedis</taxon>
        <taxon>Microsporidia</taxon>
        <taxon>Tubulinosematoidea</taxon>
        <taxon>Tubulinosematidae</taxon>
        <taxon>Anncaliia</taxon>
    </lineage>
</organism>
<accession>A0A059EZK7</accession>
<dbReference type="VEuPathDB" id="MicrosporidiaDB:H312_02473"/>
<dbReference type="NCBIfam" id="NF033547">
    <property type="entry name" value="transpos_IS1595"/>
    <property type="match status" value="1"/>
</dbReference>
<evidence type="ECO:0000313" key="2">
    <source>
        <dbReference type="EMBL" id="KCZ80141.1"/>
    </source>
</evidence>
<reference evidence="3" key="1">
    <citation type="submission" date="2013-02" db="EMBL/GenBank/DDBJ databases">
        <authorList>
            <consortium name="The Broad Institute Genome Sequencing Platform"/>
            <person name="Cuomo C."/>
            <person name="Becnel J."/>
            <person name="Sanscrainte N."/>
            <person name="Walker B."/>
            <person name="Young S.K."/>
            <person name="Zeng Q."/>
            <person name="Gargeya S."/>
            <person name="Fitzgerald M."/>
            <person name="Haas B."/>
            <person name="Abouelleil A."/>
            <person name="Alvarado L."/>
            <person name="Arachchi H.M."/>
            <person name="Berlin A.M."/>
            <person name="Chapman S.B."/>
            <person name="Dewar J."/>
            <person name="Goldberg J."/>
            <person name="Griggs A."/>
            <person name="Gujja S."/>
            <person name="Hansen M."/>
            <person name="Howarth C."/>
            <person name="Imamovic A."/>
            <person name="Larimer J."/>
            <person name="McCowan C."/>
            <person name="Murphy C."/>
            <person name="Neiman D."/>
            <person name="Pearson M."/>
            <person name="Priest M."/>
            <person name="Roberts A."/>
            <person name="Saif S."/>
            <person name="Shea T."/>
            <person name="Sisk P."/>
            <person name="Sykes S."/>
            <person name="Wortman J."/>
            <person name="Nusbaum C."/>
            <person name="Birren B."/>
        </authorList>
    </citation>
    <scope>NUCLEOTIDE SEQUENCE [LARGE SCALE GENOMIC DNA]</scope>
    <source>
        <strain evidence="3">PRA339</strain>
    </source>
</reference>
<dbReference type="EMBL" id="KK365201">
    <property type="protein sequence ID" value="KCZ80141.1"/>
    <property type="molecule type" value="Genomic_DNA"/>
</dbReference>
<dbReference type="OrthoDB" id="5598606at2759"/>
<dbReference type="PANTHER" id="PTHR47163:SF2">
    <property type="entry name" value="SI:DKEY-17M8.2"/>
    <property type="match status" value="1"/>
</dbReference>
<name>A0A059EZK7_9MICR</name>
<dbReference type="Pfam" id="PF12762">
    <property type="entry name" value="DDE_Tnp_IS1595"/>
    <property type="match status" value="1"/>
</dbReference>
<dbReference type="InterPro" id="IPR053164">
    <property type="entry name" value="IS1016-like_transposase"/>
</dbReference>
<keyword evidence="3" id="KW-1185">Reference proteome</keyword>
<dbReference type="HOGENOM" id="CLU_044348_0_0_1"/>
<evidence type="ECO:0000259" key="1">
    <source>
        <dbReference type="SMART" id="SM01126"/>
    </source>
</evidence>
<protein>
    <recommendedName>
        <fullName evidence="1">ISXO2-like transposase domain-containing protein</fullName>
    </recommendedName>
</protein>
<feature type="domain" description="ISXO2-like transposase" evidence="1">
    <location>
        <begin position="130"/>
        <end position="270"/>
    </location>
</feature>
<evidence type="ECO:0000313" key="3">
    <source>
        <dbReference type="Proteomes" id="UP000030655"/>
    </source>
</evidence>
<gene>
    <name evidence="2" type="ORF">H312_02473</name>
</gene>
<dbReference type="SMART" id="SM01126">
    <property type="entry name" value="DDE_Tnp_IS1595"/>
    <property type="match status" value="1"/>
</dbReference>
<dbReference type="AlphaFoldDB" id="A0A059EZK7"/>
<proteinExistence type="predicted"/>
<dbReference type="Proteomes" id="UP000030655">
    <property type="component" value="Unassembled WGS sequence"/>
</dbReference>